<name>A0A5B7J5B6_PORTR</name>
<organism evidence="1 2">
    <name type="scientific">Portunus trituberculatus</name>
    <name type="common">Swimming crab</name>
    <name type="synonym">Neptunus trituberculatus</name>
    <dbReference type="NCBI Taxonomy" id="210409"/>
    <lineage>
        <taxon>Eukaryota</taxon>
        <taxon>Metazoa</taxon>
        <taxon>Ecdysozoa</taxon>
        <taxon>Arthropoda</taxon>
        <taxon>Crustacea</taxon>
        <taxon>Multicrustacea</taxon>
        <taxon>Malacostraca</taxon>
        <taxon>Eumalacostraca</taxon>
        <taxon>Eucarida</taxon>
        <taxon>Decapoda</taxon>
        <taxon>Pleocyemata</taxon>
        <taxon>Brachyura</taxon>
        <taxon>Eubrachyura</taxon>
        <taxon>Portunoidea</taxon>
        <taxon>Portunidae</taxon>
        <taxon>Portuninae</taxon>
        <taxon>Portunus</taxon>
    </lineage>
</organism>
<accession>A0A5B7J5B6</accession>
<evidence type="ECO:0000313" key="1">
    <source>
        <dbReference type="EMBL" id="MPC88687.1"/>
    </source>
</evidence>
<reference evidence="1 2" key="1">
    <citation type="submission" date="2019-05" db="EMBL/GenBank/DDBJ databases">
        <title>Another draft genome of Portunus trituberculatus and its Hox gene families provides insights of decapod evolution.</title>
        <authorList>
            <person name="Jeong J.-H."/>
            <person name="Song I."/>
            <person name="Kim S."/>
            <person name="Choi T."/>
            <person name="Kim D."/>
            <person name="Ryu S."/>
            <person name="Kim W."/>
        </authorList>
    </citation>
    <scope>NUCLEOTIDE SEQUENCE [LARGE SCALE GENOMIC DNA]</scope>
    <source>
        <tissue evidence="1">Muscle</tissue>
    </source>
</reference>
<dbReference type="Proteomes" id="UP000324222">
    <property type="component" value="Unassembled WGS sequence"/>
</dbReference>
<sequence length="16" mass="1855">MVPVKAMTRRHTRKSG</sequence>
<evidence type="ECO:0000313" key="2">
    <source>
        <dbReference type="Proteomes" id="UP000324222"/>
    </source>
</evidence>
<proteinExistence type="predicted"/>
<comment type="caution">
    <text evidence="1">The sequence shown here is derived from an EMBL/GenBank/DDBJ whole genome shotgun (WGS) entry which is preliminary data.</text>
</comment>
<dbReference type="EMBL" id="VSRR010078597">
    <property type="protein sequence ID" value="MPC88687.1"/>
    <property type="molecule type" value="Genomic_DNA"/>
</dbReference>
<keyword evidence="2" id="KW-1185">Reference proteome</keyword>
<protein>
    <submittedName>
        <fullName evidence="1">Uncharacterized protein</fullName>
    </submittedName>
</protein>
<dbReference type="AlphaFoldDB" id="A0A5B7J5B6"/>
<gene>
    <name evidence="1" type="ORF">E2C01_083605</name>
</gene>